<proteinExistence type="predicted"/>
<reference evidence="2" key="1">
    <citation type="journal article" date="2020" name="Stud. Mycol.">
        <title>101 Dothideomycetes genomes: a test case for predicting lifestyles and emergence of pathogens.</title>
        <authorList>
            <person name="Haridas S."/>
            <person name="Albert R."/>
            <person name="Binder M."/>
            <person name="Bloem J."/>
            <person name="Labutti K."/>
            <person name="Salamov A."/>
            <person name="Andreopoulos B."/>
            <person name="Baker S."/>
            <person name="Barry K."/>
            <person name="Bills G."/>
            <person name="Bluhm B."/>
            <person name="Cannon C."/>
            <person name="Castanera R."/>
            <person name="Culley D."/>
            <person name="Daum C."/>
            <person name="Ezra D."/>
            <person name="Gonzalez J."/>
            <person name="Henrissat B."/>
            <person name="Kuo A."/>
            <person name="Liang C."/>
            <person name="Lipzen A."/>
            <person name="Lutzoni F."/>
            <person name="Magnuson J."/>
            <person name="Mondo S."/>
            <person name="Nolan M."/>
            <person name="Ohm R."/>
            <person name="Pangilinan J."/>
            <person name="Park H.-J."/>
            <person name="Ramirez L."/>
            <person name="Alfaro M."/>
            <person name="Sun H."/>
            <person name="Tritt A."/>
            <person name="Yoshinaga Y."/>
            <person name="Zwiers L.-H."/>
            <person name="Turgeon B."/>
            <person name="Goodwin S."/>
            <person name="Spatafora J."/>
            <person name="Crous P."/>
            <person name="Grigoriev I."/>
        </authorList>
    </citation>
    <scope>NUCLEOTIDE SEQUENCE</scope>
    <source>
        <strain evidence="2">CBS 480.64</strain>
    </source>
</reference>
<keyword evidence="3" id="KW-1185">Reference proteome</keyword>
<gene>
    <name evidence="2" type="ORF">K470DRAFT_172836</name>
</gene>
<dbReference type="Proteomes" id="UP000799421">
    <property type="component" value="Unassembled WGS sequence"/>
</dbReference>
<keyword evidence="1" id="KW-0732">Signal</keyword>
<dbReference type="AlphaFoldDB" id="A0A6A7BQ40"/>
<dbReference type="EMBL" id="MU006045">
    <property type="protein sequence ID" value="KAF2857403.1"/>
    <property type="molecule type" value="Genomic_DNA"/>
</dbReference>
<sequence>MRSKTGHHTVSGIALAGLLCLTLCCSQGWVQLCTDHSMDEPLVVCPNIPMTYPGRQPMLFSNRRWINVMFMSK</sequence>
<evidence type="ECO:0000256" key="1">
    <source>
        <dbReference type="SAM" id="SignalP"/>
    </source>
</evidence>
<evidence type="ECO:0000313" key="3">
    <source>
        <dbReference type="Proteomes" id="UP000799421"/>
    </source>
</evidence>
<accession>A0A6A7BQ40</accession>
<protein>
    <submittedName>
        <fullName evidence="2">Uncharacterized protein</fullName>
    </submittedName>
</protein>
<evidence type="ECO:0000313" key="2">
    <source>
        <dbReference type="EMBL" id="KAF2857403.1"/>
    </source>
</evidence>
<feature type="signal peptide" evidence="1">
    <location>
        <begin position="1"/>
        <end position="26"/>
    </location>
</feature>
<name>A0A6A7BQ40_9PEZI</name>
<feature type="chain" id="PRO_5025551677" evidence="1">
    <location>
        <begin position="27"/>
        <end position="73"/>
    </location>
</feature>
<organism evidence="2 3">
    <name type="scientific">Piedraia hortae CBS 480.64</name>
    <dbReference type="NCBI Taxonomy" id="1314780"/>
    <lineage>
        <taxon>Eukaryota</taxon>
        <taxon>Fungi</taxon>
        <taxon>Dikarya</taxon>
        <taxon>Ascomycota</taxon>
        <taxon>Pezizomycotina</taxon>
        <taxon>Dothideomycetes</taxon>
        <taxon>Dothideomycetidae</taxon>
        <taxon>Capnodiales</taxon>
        <taxon>Piedraiaceae</taxon>
        <taxon>Piedraia</taxon>
    </lineage>
</organism>